<keyword evidence="6 7" id="KW-0472">Membrane</keyword>
<accession>A0A382T2S2</accession>
<keyword evidence="2" id="KW-0808">Transferase</keyword>
<evidence type="ECO:0000256" key="6">
    <source>
        <dbReference type="ARBA" id="ARBA00023136"/>
    </source>
</evidence>
<evidence type="ECO:0000256" key="7">
    <source>
        <dbReference type="SAM" id="Phobius"/>
    </source>
</evidence>
<dbReference type="AlphaFoldDB" id="A0A382T2S2"/>
<dbReference type="InterPro" id="IPR044878">
    <property type="entry name" value="UbiA_sf"/>
</dbReference>
<keyword evidence="3 7" id="KW-0812">Transmembrane</keyword>
<dbReference type="Gene3D" id="1.10.357.140">
    <property type="entry name" value="UbiA prenyltransferase"/>
    <property type="match status" value="1"/>
</dbReference>
<feature type="non-terminal residue" evidence="8">
    <location>
        <position position="1"/>
    </location>
</feature>
<dbReference type="GO" id="GO:0005739">
    <property type="term" value="C:mitochondrion"/>
    <property type="evidence" value="ECO:0007669"/>
    <property type="project" value="TreeGrafter"/>
</dbReference>
<feature type="transmembrane region" description="Helical" evidence="7">
    <location>
        <begin position="51"/>
        <end position="75"/>
    </location>
</feature>
<reference evidence="8" key="1">
    <citation type="submission" date="2018-05" db="EMBL/GenBank/DDBJ databases">
        <authorList>
            <person name="Lanie J.A."/>
            <person name="Ng W.-L."/>
            <person name="Kazmierczak K.M."/>
            <person name="Andrzejewski T.M."/>
            <person name="Davidsen T.M."/>
            <person name="Wayne K.J."/>
            <person name="Tettelin H."/>
            <person name="Glass J.I."/>
            <person name="Rusch D."/>
            <person name="Podicherti R."/>
            <person name="Tsui H.-C.T."/>
            <person name="Winkler M.E."/>
        </authorList>
    </citation>
    <scope>NUCLEOTIDE SEQUENCE</scope>
</reference>
<keyword evidence="4 7" id="KW-1133">Transmembrane helix</keyword>
<feature type="transmembrane region" description="Helical" evidence="7">
    <location>
        <begin position="121"/>
        <end position="140"/>
    </location>
</feature>
<feature type="transmembrane region" description="Helical" evidence="7">
    <location>
        <begin position="25"/>
        <end position="45"/>
    </location>
</feature>
<sequence length="176" mass="18718">TVVLALSSLVIYAFIYTPLKYRTPLALYVGAIPGAIPPLMGWTAATGGIEAGALALFSVMFFWQLPHFLAITLYLKDDYSRAGMKIYSIVHGEKRTRWAILLTSVALVPVTLSLIPLGLAGWGYGAVALALGLGLVFYSASGLRASGGGNQWARSMFLATIGYIPLLFTAMVLGAT</sequence>
<dbReference type="EMBL" id="UINC01133491">
    <property type="protein sequence ID" value="SVD16454.1"/>
    <property type="molecule type" value="Genomic_DNA"/>
</dbReference>
<dbReference type="PANTHER" id="PTHR43448">
    <property type="entry name" value="PROTOHEME IX FARNESYLTRANSFERASE, MITOCHONDRIAL"/>
    <property type="match status" value="1"/>
</dbReference>
<comment type="subcellular location">
    <subcellularLocation>
        <location evidence="1">Membrane</location>
        <topology evidence="1">Multi-pass membrane protein</topology>
    </subcellularLocation>
</comment>
<dbReference type="GO" id="GO:0008495">
    <property type="term" value="F:protoheme IX farnesyltransferase activity"/>
    <property type="evidence" value="ECO:0007669"/>
    <property type="project" value="InterPro"/>
</dbReference>
<organism evidence="8">
    <name type="scientific">marine metagenome</name>
    <dbReference type="NCBI Taxonomy" id="408172"/>
    <lineage>
        <taxon>unclassified sequences</taxon>
        <taxon>metagenomes</taxon>
        <taxon>ecological metagenomes</taxon>
    </lineage>
</organism>
<feature type="transmembrane region" description="Helical" evidence="7">
    <location>
        <begin position="152"/>
        <end position="173"/>
    </location>
</feature>
<keyword evidence="5" id="KW-0350">Heme biosynthesis</keyword>
<evidence type="ECO:0000256" key="1">
    <source>
        <dbReference type="ARBA" id="ARBA00004141"/>
    </source>
</evidence>
<dbReference type="GO" id="GO:0016020">
    <property type="term" value="C:membrane"/>
    <property type="evidence" value="ECO:0007669"/>
    <property type="project" value="UniProtKB-SubCell"/>
</dbReference>
<feature type="transmembrane region" description="Helical" evidence="7">
    <location>
        <begin position="96"/>
        <end position="115"/>
    </location>
</feature>
<proteinExistence type="predicted"/>
<dbReference type="PANTHER" id="PTHR43448:SF2">
    <property type="entry name" value="PROTOHEME IX FARNESYLTRANSFERASE, MITOCHONDRIAL"/>
    <property type="match status" value="1"/>
</dbReference>
<evidence type="ECO:0000313" key="8">
    <source>
        <dbReference type="EMBL" id="SVD16454.1"/>
    </source>
</evidence>
<dbReference type="Pfam" id="PF01040">
    <property type="entry name" value="UbiA"/>
    <property type="match status" value="1"/>
</dbReference>
<dbReference type="InterPro" id="IPR006369">
    <property type="entry name" value="Protohaem_IX_farnesylTrfase"/>
</dbReference>
<gene>
    <name evidence="8" type="ORF">METZ01_LOCUS369308</name>
</gene>
<evidence type="ECO:0008006" key="9">
    <source>
        <dbReference type="Google" id="ProtNLM"/>
    </source>
</evidence>
<protein>
    <recommendedName>
        <fullName evidence="9">Heme o synthase</fullName>
    </recommendedName>
</protein>
<evidence type="ECO:0000256" key="5">
    <source>
        <dbReference type="ARBA" id="ARBA00023133"/>
    </source>
</evidence>
<dbReference type="GO" id="GO:0006784">
    <property type="term" value="P:heme A biosynthetic process"/>
    <property type="evidence" value="ECO:0007669"/>
    <property type="project" value="TreeGrafter"/>
</dbReference>
<evidence type="ECO:0000256" key="2">
    <source>
        <dbReference type="ARBA" id="ARBA00022679"/>
    </source>
</evidence>
<dbReference type="CDD" id="cd13957">
    <property type="entry name" value="PT_UbiA_Cox10"/>
    <property type="match status" value="1"/>
</dbReference>
<name>A0A382T2S2_9ZZZZ</name>
<dbReference type="InterPro" id="IPR000537">
    <property type="entry name" value="UbiA_prenyltransferase"/>
</dbReference>
<evidence type="ECO:0000256" key="4">
    <source>
        <dbReference type="ARBA" id="ARBA00022989"/>
    </source>
</evidence>
<evidence type="ECO:0000256" key="3">
    <source>
        <dbReference type="ARBA" id="ARBA00022692"/>
    </source>
</evidence>